<evidence type="ECO:0000313" key="1">
    <source>
        <dbReference type="EMBL" id="KAJ8941934.1"/>
    </source>
</evidence>
<protein>
    <submittedName>
        <fullName evidence="1">Uncharacterized protein</fullName>
    </submittedName>
</protein>
<gene>
    <name evidence="1" type="ORF">NQ318_013267</name>
</gene>
<reference evidence="1" key="1">
    <citation type="journal article" date="2023" name="Insect Mol. Biol.">
        <title>Genome sequencing provides insights into the evolution of gene families encoding plant cell wall-degrading enzymes in longhorned beetles.</title>
        <authorList>
            <person name="Shin N.R."/>
            <person name="Okamura Y."/>
            <person name="Kirsch R."/>
            <person name="Pauchet Y."/>
        </authorList>
    </citation>
    <scope>NUCLEOTIDE SEQUENCE</scope>
    <source>
        <strain evidence="1">AMC_N1</strain>
    </source>
</reference>
<accession>A0AAV8XS97</accession>
<comment type="caution">
    <text evidence="1">The sequence shown here is derived from an EMBL/GenBank/DDBJ whole genome shotgun (WGS) entry which is preliminary data.</text>
</comment>
<dbReference type="Proteomes" id="UP001162162">
    <property type="component" value="Unassembled WGS sequence"/>
</dbReference>
<organism evidence="1 2">
    <name type="scientific">Aromia moschata</name>
    <dbReference type="NCBI Taxonomy" id="1265417"/>
    <lineage>
        <taxon>Eukaryota</taxon>
        <taxon>Metazoa</taxon>
        <taxon>Ecdysozoa</taxon>
        <taxon>Arthropoda</taxon>
        <taxon>Hexapoda</taxon>
        <taxon>Insecta</taxon>
        <taxon>Pterygota</taxon>
        <taxon>Neoptera</taxon>
        <taxon>Endopterygota</taxon>
        <taxon>Coleoptera</taxon>
        <taxon>Polyphaga</taxon>
        <taxon>Cucujiformia</taxon>
        <taxon>Chrysomeloidea</taxon>
        <taxon>Cerambycidae</taxon>
        <taxon>Cerambycinae</taxon>
        <taxon>Callichromatini</taxon>
        <taxon>Aromia</taxon>
    </lineage>
</organism>
<dbReference type="AlphaFoldDB" id="A0AAV8XS97"/>
<sequence length="64" mass="7812">KLEENGEIVNSDKEITNIFARHYKKQYNRTLDPNFVENHFKTVNDWYQEYFNTEIPNGQIKYLI</sequence>
<feature type="non-terminal residue" evidence="1">
    <location>
        <position position="1"/>
    </location>
</feature>
<name>A0AAV8XS97_9CUCU</name>
<dbReference type="EMBL" id="JAPWTK010000347">
    <property type="protein sequence ID" value="KAJ8941934.1"/>
    <property type="molecule type" value="Genomic_DNA"/>
</dbReference>
<proteinExistence type="predicted"/>
<evidence type="ECO:0000313" key="2">
    <source>
        <dbReference type="Proteomes" id="UP001162162"/>
    </source>
</evidence>
<keyword evidence="2" id="KW-1185">Reference proteome</keyword>